<feature type="transmembrane region" description="Helical" evidence="12">
    <location>
        <begin position="101"/>
        <end position="123"/>
    </location>
</feature>
<dbReference type="PANTHER" id="PTHR28259:SF1">
    <property type="entry name" value="FLUORIDE EXPORT PROTEIN 1-RELATED"/>
    <property type="match status" value="1"/>
</dbReference>
<evidence type="ECO:0000256" key="2">
    <source>
        <dbReference type="ARBA" id="ARBA00022475"/>
    </source>
</evidence>
<evidence type="ECO:0000313" key="14">
    <source>
        <dbReference type="Proteomes" id="UP000528457"/>
    </source>
</evidence>
<keyword evidence="14" id="KW-1185">Reference proteome</keyword>
<sequence>MINQWIAVAAGGSLGALCRFAVANYWLVPVAGRLPLATIFVNLLGSALMGFIYVLIVEEQWFNPEWRNVLMAGFLGAFTTFSTFSLEALSLWQNQNHELALLYIALNVVGSLLCVFLGAQLAMKII</sequence>
<feature type="binding site" evidence="12">
    <location>
        <position position="76"/>
    </location>
    <ligand>
        <name>Na(+)</name>
        <dbReference type="ChEBI" id="CHEBI:29101"/>
        <note>structural</note>
    </ligand>
</feature>
<comment type="catalytic activity">
    <reaction evidence="11">
        <text>fluoride(in) = fluoride(out)</text>
        <dbReference type="Rhea" id="RHEA:76159"/>
        <dbReference type="ChEBI" id="CHEBI:17051"/>
    </reaction>
    <physiologicalReaction direction="left-to-right" evidence="11">
        <dbReference type="Rhea" id="RHEA:76160"/>
    </physiologicalReaction>
</comment>
<keyword evidence="12" id="KW-0479">Metal-binding</keyword>
<keyword evidence="6 12" id="KW-0915">Sodium</keyword>
<evidence type="ECO:0000256" key="11">
    <source>
        <dbReference type="ARBA" id="ARBA00035585"/>
    </source>
</evidence>
<dbReference type="HAMAP" id="MF_00454">
    <property type="entry name" value="FluC"/>
    <property type="match status" value="1"/>
</dbReference>
<evidence type="ECO:0000256" key="4">
    <source>
        <dbReference type="ARBA" id="ARBA00022692"/>
    </source>
</evidence>
<comment type="caution">
    <text evidence="13">The sequence shown here is derived from an EMBL/GenBank/DDBJ whole genome shotgun (WGS) entry which is preliminary data.</text>
</comment>
<comment type="similarity">
    <text evidence="10 12">Belongs to the fluoride channel Fluc/FEX (TC 1.A.43) family.</text>
</comment>
<keyword evidence="2 12" id="KW-1003">Cell membrane</keyword>
<evidence type="ECO:0000256" key="9">
    <source>
        <dbReference type="ARBA" id="ARBA00023303"/>
    </source>
</evidence>
<evidence type="ECO:0000256" key="10">
    <source>
        <dbReference type="ARBA" id="ARBA00035120"/>
    </source>
</evidence>
<dbReference type="PANTHER" id="PTHR28259">
    <property type="entry name" value="FLUORIDE EXPORT PROTEIN 1-RELATED"/>
    <property type="match status" value="1"/>
</dbReference>
<keyword evidence="9 12" id="KW-0407">Ion channel</keyword>
<accession>A0A7X0JTJ9</accession>
<proteinExistence type="inferred from homology"/>
<keyword evidence="5 12" id="KW-1133">Transmembrane helix</keyword>
<dbReference type="Pfam" id="PF02537">
    <property type="entry name" value="CRCB"/>
    <property type="match status" value="1"/>
</dbReference>
<feature type="transmembrane region" description="Helical" evidence="12">
    <location>
        <begin position="7"/>
        <end position="28"/>
    </location>
</feature>
<feature type="binding site" evidence="12">
    <location>
        <position position="79"/>
    </location>
    <ligand>
        <name>Na(+)</name>
        <dbReference type="ChEBI" id="CHEBI:29101"/>
        <note>structural</note>
    </ligand>
</feature>
<dbReference type="InterPro" id="IPR003691">
    <property type="entry name" value="FluC"/>
</dbReference>
<reference evidence="13 14" key="1">
    <citation type="submission" date="2020-08" db="EMBL/GenBank/DDBJ databases">
        <title>Genomic Encyclopedia of Type Strains, Phase IV (KMG-IV): sequencing the most valuable type-strain genomes for metagenomic binning, comparative biology and taxonomic classification.</title>
        <authorList>
            <person name="Goeker M."/>
        </authorList>
    </citation>
    <scope>NUCLEOTIDE SEQUENCE [LARGE SCALE GENOMIC DNA]</scope>
    <source>
        <strain evidence="13 14">DSM 22368</strain>
    </source>
</reference>
<evidence type="ECO:0000256" key="1">
    <source>
        <dbReference type="ARBA" id="ARBA00004651"/>
    </source>
</evidence>
<evidence type="ECO:0000256" key="3">
    <source>
        <dbReference type="ARBA" id="ARBA00022519"/>
    </source>
</evidence>
<keyword evidence="12" id="KW-0813">Transport</keyword>
<keyword evidence="4 12" id="KW-0812">Transmembrane</keyword>
<comment type="subcellular location">
    <subcellularLocation>
        <location evidence="1 12">Cell membrane</location>
        <topology evidence="1 12">Multi-pass membrane protein</topology>
    </subcellularLocation>
</comment>
<dbReference type="AlphaFoldDB" id="A0A7X0JTJ9"/>
<evidence type="ECO:0000256" key="12">
    <source>
        <dbReference type="HAMAP-Rule" id="MF_00454"/>
    </source>
</evidence>
<feature type="transmembrane region" description="Helical" evidence="12">
    <location>
        <begin position="34"/>
        <end position="57"/>
    </location>
</feature>
<keyword evidence="7 12" id="KW-0406">Ion transport</keyword>
<dbReference type="GO" id="GO:0005886">
    <property type="term" value="C:plasma membrane"/>
    <property type="evidence" value="ECO:0007669"/>
    <property type="project" value="UniProtKB-SubCell"/>
</dbReference>
<organism evidence="13 14">
    <name type="scientific">Pseudoteredinibacter isoporae</name>
    <dbReference type="NCBI Taxonomy" id="570281"/>
    <lineage>
        <taxon>Bacteria</taxon>
        <taxon>Pseudomonadati</taxon>
        <taxon>Pseudomonadota</taxon>
        <taxon>Gammaproteobacteria</taxon>
        <taxon>Cellvibrionales</taxon>
        <taxon>Cellvibrionaceae</taxon>
        <taxon>Pseudoteredinibacter</taxon>
    </lineage>
</organism>
<evidence type="ECO:0000256" key="8">
    <source>
        <dbReference type="ARBA" id="ARBA00023136"/>
    </source>
</evidence>
<protein>
    <recommendedName>
        <fullName evidence="12">Fluoride-specific ion channel FluC</fullName>
    </recommendedName>
</protein>
<dbReference type="InParanoid" id="A0A7X0JTJ9"/>
<gene>
    <name evidence="12" type="primary">fluC</name>
    <name evidence="12" type="synonym">crcB</name>
    <name evidence="13" type="ORF">HNR48_001879</name>
</gene>
<feature type="transmembrane region" description="Helical" evidence="12">
    <location>
        <begin position="69"/>
        <end position="89"/>
    </location>
</feature>
<evidence type="ECO:0000313" key="13">
    <source>
        <dbReference type="EMBL" id="MBB6521594.1"/>
    </source>
</evidence>
<dbReference type="GO" id="GO:0062054">
    <property type="term" value="F:fluoride channel activity"/>
    <property type="evidence" value="ECO:0007669"/>
    <property type="project" value="UniProtKB-UniRule"/>
</dbReference>
<comment type="activity regulation">
    <text evidence="12">Na(+) is not transported, but it plays an essential structural role and its presence is essential for fluoride channel function.</text>
</comment>
<keyword evidence="3" id="KW-0997">Cell inner membrane</keyword>
<evidence type="ECO:0000256" key="7">
    <source>
        <dbReference type="ARBA" id="ARBA00023065"/>
    </source>
</evidence>
<evidence type="ECO:0000256" key="6">
    <source>
        <dbReference type="ARBA" id="ARBA00023053"/>
    </source>
</evidence>
<keyword evidence="8 12" id="KW-0472">Membrane</keyword>
<dbReference type="RefSeq" id="WP_208020149.1">
    <property type="nucleotide sequence ID" value="NZ_JAAONY010000002.1"/>
</dbReference>
<dbReference type="FunCoup" id="A0A7X0JTJ9">
    <property type="interactions" value="294"/>
</dbReference>
<name>A0A7X0JTJ9_9GAMM</name>
<dbReference type="GO" id="GO:0046872">
    <property type="term" value="F:metal ion binding"/>
    <property type="evidence" value="ECO:0007669"/>
    <property type="project" value="UniProtKB-KW"/>
</dbReference>
<dbReference type="GO" id="GO:0140114">
    <property type="term" value="P:cellular detoxification of fluoride"/>
    <property type="evidence" value="ECO:0007669"/>
    <property type="project" value="UniProtKB-UniRule"/>
</dbReference>
<evidence type="ECO:0000256" key="5">
    <source>
        <dbReference type="ARBA" id="ARBA00022989"/>
    </source>
</evidence>
<dbReference type="EMBL" id="JACHHT010000002">
    <property type="protein sequence ID" value="MBB6521594.1"/>
    <property type="molecule type" value="Genomic_DNA"/>
</dbReference>
<comment type="function">
    <text evidence="12">Fluoride-specific ion channel. Important for reducing fluoride concentration in the cell, thus reducing its toxicity.</text>
</comment>
<dbReference type="Proteomes" id="UP000528457">
    <property type="component" value="Unassembled WGS sequence"/>
</dbReference>
<dbReference type="NCBIfam" id="TIGR00494">
    <property type="entry name" value="crcB"/>
    <property type="match status" value="1"/>
</dbReference>